<proteinExistence type="predicted"/>
<evidence type="ECO:0000313" key="1">
    <source>
        <dbReference type="EMBL" id="KAI8433240.1"/>
    </source>
</evidence>
<comment type="caution">
    <text evidence="1">The sequence shown here is derived from an EMBL/GenBank/DDBJ whole genome shotgun (WGS) entry which is preliminary data.</text>
</comment>
<accession>A0ACC0KAD0</accession>
<dbReference type="Proteomes" id="UP001064048">
    <property type="component" value="Chromosome 28"/>
</dbReference>
<protein>
    <submittedName>
        <fullName evidence="1">Uncharacterized protein</fullName>
    </submittedName>
</protein>
<evidence type="ECO:0000313" key="2">
    <source>
        <dbReference type="Proteomes" id="UP001064048"/>
    </source>
</evidence>
<gene>
    <name evidence="1" type="ORF">MSG28_015316</name>
</gene>
<keyword evidence="2" id="KW-1185">Reference proteome</keyword>
<dbReference type="EMBL" id="CM046128">
    <property type="protein sequence ID" value="KAI8433240.1"/>
    <property type="molecule type" value="Genomic_DNA"/>
</dbReference>
<sequence>MESEQESDPDEAKHKTFEVMLDLMQKVSWSVQDEMGMRERCGGGTVNGRDYITAVVALRETESAGERDREIERGEGEEKERNGVRESLLQAAGADVASMASEQESDPDDVKRKRFEVVLDLMQNMQDLGQPPTELVGDIAAPPAGFAPPVGGNDPSQCALM</sequence>
<organism evidence="1 2">
    <name type="scientific">Choristoneura fumiferana</name>
    <name type="common">Spruce budworm moth</name>
    <name type="synonym">Archips fumiferana</name>
    <dbReference type="NCBI Taxonomy" id="7141"/>
    <lineage>
        <taxon>Eukaryota</taxon>
        <taxon>Metazoa</taxon>
        <taxon>Ecdysozoa</taxon>
        <taxon>Arthropoda</taxon>
        <taxon>Hexapoda</taxon>
        <taxon>Insecta</taxon>
        <taxon>Pterygota</taxon>
        <taxon>Neoptera</taxon>
        <taxon>Endopterygota</taxon>
        <taxon>Lepidoptera</taxon>
        <taxon>Glossata</taxon>
        <taxon>Ditrysia</taxon>
        <taxon>Tortricoidea</taxon>
        <taxon>Tortricidae</taxon>
        <taxon>Tortricinae</taxon>
        <taxon>Choristoneura</taxon>
    </lineage>
</organism>
<name>A0ACC0KAD0_CHOFU</name>
<reference evidence="1 2" key="1">
    <citation type="journal article" date="2022" name="Genome Biol. Evol.">
        <title>The Spruce Budworm Genome: Reconstructing the Evolutionary History of Antifreeze Proteins.</title>
        <authorList>
            <person name="Beliveau C."/>
            <person name="Gagne P."/>
            <person name="Picq S."/>
            <person name="Vernygora O."/>
            <person name="Keeling C.I."/>
            <person name="Pinkney K."/>
            <person name="Doucet D."/>
            <person name="Wen F."/>
            <person name="Johnston J.S."/>
            <person name="Maaroufi H."/>
            <person name="Boyle B."/>
            <person name="Laroche J."/>
            <person name="Dewar K."/>
            <person name="Juretic N."/>
            <person name="Blackburn G."/>
            <person name="Nisole A."/>
            <person name="Brunet B."/>
            <person name="Brandao M."/>
            <person name="Lumley L."/>
            <person name="Duan J."/>
            <person name="Quan G."/>
            <person name="Lucarotti C.J."/>
            <person name="Roe A.D."/>
            <person name="Sperling F.A.H."/>
            <person name="Levesque R.C."/>
            <person name="Cusson M."/>
        </authorList>
    </citation>
    <scope>NUCLEOTIDE SEQUENCE [LARGE SCALE GENOMIC DNA]</scope>
    <source>
        <strain evidence="1">Glfc:IPQL:Cfum</strain>
    </source>
</reference>